<accession>A0A0C9ZGI1</accession>
<proteinExistence type="predicted"/>
<dbReference type="HOGENOM" id="CLU_1109261_0_0_1"/>
<gene>
    <name evidence="2" type="ORF">PISMIDRAFT_12222</name>
</gene>
<dbReference type="EMBL" id="KN833750">
    <property type="protein sequence ID" value="KIK21597.1"/>
    <property type="molecule type" value="Genomic_DNA"/>
</dbReference>
<protein>
    <submittedName>
        <fullName evidence="2">Uncharacterized protein</fullName>
    </submittedName>
</protein>
<organism evidence="2 3">
    <name type="scientific">Pisolithus microcarpus 441</name>
    <dbReference type="NCBI Taxonomy" id="765257"/>
    <lineage>
        <taxon>Eukaryota</taxon>
        <taxon>Fungi</taxon>
        <taxon>Dikarya</taxon>
        <taxon>Basidiomycota</taxon>
        <taxon>Agaricomycotina</taxon>
        <taxon>Agaricomycetes</taxon>
        <taxon>Agaricomycetidae</taxon>
        <taxon>Boletales</taxon>
        <taxon>Sclerodermatineae</taxon>
        <taxon>Pisolithaceae</taxon>
        <taxon>Pisolithus</taxon>
    </lineage>
</organism>
<feature type="region of interest" description="Disordered" evidence="1">
    <location>
        <begin position="1"/>
        <end position="27"/>
    </location>
</feature>
<dbReference type="InterPro" id="IPR014722">
    <property type="entry name" value="Rib_uL2_dom2"/>
</dbReference>
<dbReference type="Proteomes" id="UP000054018">
    <property type="component" value="Unassembled WGS sequence"/>
</dbReference>
<reference evidence="2 3" key="1">
    <citation type="submission" date="2014-04" db="EMBL/GenBank/DDBJ databases">
        <authorList>
            <consortium name="DOE Joint Genome Institute"/>
            <person name="Kuo A."/>
            <person name="Kohler A."/>
            <person name="Costa M.D."/>
            <person name="Nagy L.G."/>
            <person name="Floudas D."/>
            <person name="Copeland A."/>
            <person name="Barry K.W."/>
            <person name="Cichocki N."/>
            <person name="Veneault-Fourrey C."/>
            <person name="LaButti K."/>
            <person name="Lindquist E.A."/>
            <person name="Lipzen A."/>
            <person name="Lundell T."/>
            <person name="Morin E."/>
            <person name="Murat C."/>
            <person name="Sun H."/>
            <person name="Tunlid A."/>
            <person name="Henrissat B."/>
            <person name="Grigoriev I.V."/>
            <person name="Hibbett D.S."/>
            <person name="Martin F."/>
            <person name="Nordberg H.P."/>
            <person name="Cantor M.N."/>
            <person name="Hua S.X."/>
        </authorList>
    </citation>
    <scope>NUCLEOTIDE SEQUENCE [LARGE SCALE GENOMIC DNA]</scope>
    <source>
        <strain evidence="2 3">441</strain>
    </source>
</reference>
<name>A0A0C9ZGI1_9AGAM</name>
<evidence type="ECO:0000313" key="2">
    <source>
        <dbReference type="EMBL" id="KIK21597.1"/>
    </source>
</evidence>
<sequence length="251" mass="26671">STDDPGNKGKSKAQESEVAGGDGGIDENSDLIQVSVSIDDAIIIPPSTLQLSKERGYDVSIGNCVRVARGPAVGAEGPVCAVDFTSGRLTVLSEDGPWHDVPISFCVKVEDYTLRDQEYHVGHKVWIISGPSKGYRGTLRSVGRTFCTVRIHSGIMQLKNTAVVTESGMLLNGTPLDSTRMAAFIALHRNLFAEIAPPPCCATPPPSLSAVDPLAEPGPSTSTSNPWIVNADDVATPRPNETEKQQIDYGT</sequence>
<feature type="region of interest" description="Disordered" evidence="1">
    <location>
        <begin position="207"/>
        <end position="251"/>
    </location>
</feature>
<evidence type="ECO:0000256" key="1">
    <source>
        <dbReference type="SAM" id="MobiDB-lite"/>
    </source>
</evidence>
<dbReference type="OrthoDB" id="2658650at2759"/>
<reference evidence="3" key="2">
    <citation type="submission" date="2015-01" db="EMBL/GenBank/DDBJ databases">
        <title>Evolutionary Origins and Diversification of the Mycorrhizal Mutualists.</title>
        <authorList>
            <consortium name="DOE Joint Genome Institute"/>
            <consortium name="Mycorrhizal Genomics Consortium"/>
            <person name="Kohler A."/>
            <person name="Kuo A."/>
            <person name="Nagy L.G."/>
            <person name="Floudas D."/>
            <person name="Copeland A."/>
            <person name="Barry K.W."/>
            <person name="Cichocki N."/>
            <person name="Veneault-Fourrey C."/>
            <person name="LaButti K."/>
            <person name="Lindquist E.A."/>
            <person name="Lipzen A."/>
            <person name="Lundell T."/>
            <person name="Morin E."/>
            <person name="Murat C."/>
            <person name="Riley R."/>
            <person name="Ohm R."/>
            <person name="Sun H."/>
            <person name="Tunlid A."/>
            <person name="Henrissat B."/>
            <person name="Grigoriev I.V."/>
            <person name="Hibbett D.S."/>
            <person name="Martin F."/>
        </authorList>
    </citation>
    <scope>NUCLEOTIDE SEQUENCE [LARGE SCALE GENOMIC DNA]</scope>
    <source>
        <strain evidence="3">441</strain>
    </source>
</reference>
<dbReference type="AlphaFoldDB" id="A0A0C9ZGI1"/>
<feature type="non-terminal residue" evidence="2">
    <location>
        <position position="1"/>
    </location>
</feature>
<keyword evidence="3" id="KW-1185">Reference proteome</keyword>
<feature type="compositionally biased region" description="Basic and acidic residues" evidence="1">
    <location>
        <begin position="240"/>
        <end position="251"/>
    </location>
</feature>
<evidence type="ECO:0000313" key="3">
    <source>
        <dbReference type="Proteomes" id="UP000054018"/>
    </source>
</evidence>
<dbReference type="Gene3D" id="2.30.30.30">
    <property type="match status" value="1"/>
</dbReference>